<dbReference type="Proteomes" id="UP000613030">
    <property type="component" value="Unassembled WGS sequence"/>
</dbReference>
<dbReference type="PANTHER" id="PTHR36558:SF1">
    <property type="entry name" value="RESTRICTION ENDONUCLEASE DOMAIN-CONTAINING PROTEIN-RELATED"/>
    <property type="match status" value="1"/>
</dbReference>
<dbReference type="InterPro" id="IPR012296">
    <property type="entry name" value="Nuclease_put_TT1808"/>
</dbReference>
<dbReference type="Gene3D" id="3.90.1570.10">
    <property type="entry name" value="tt1808, chain A"/>
    <property type="match status" value="1"/>
</dbReference>
<comment type="caution">
    <text evidence="2">The sequence shown here is derived from an EMBL/GenBank/DDBJ whole genome shotgun (WGS) entry which is preliminary data.</text>
</comment>
<proteinExistence type="predicted"/>
<dbReference type="InterPro" id="IPR008538">
    <property type="entry name" value="Uma2"/>
</dbReference>
<evidence type="ECO:0000259" key="1">
    <source>
        <dbReference type="Pfam" id="PF05685"/>
    </source>
</evidence>
<keyword evidence="2" id="KW-0378">Hydrolase</keyword>
<dbReference type="RefSeq" id="WP_202014947.1">
    <property type="nucleotide sequence ID" value="NZ_JAERRB010000013.1"/>
</dbReference>
<keyword evidence="2" id="KW-0540">Nuclease</keyword>
<dbReference type="EMBL" id="JAERRB010000013">
    <property type="protein sequence ID" value="MBL0744922.1"/>
    <property type="molecule type" value="Genomic_DNA"/>
</dbReference>
<protein>
    <submittedName>
        <fullName evidence="2">Uma2 family endonuclease</fullName>
    </submittedName>
</protein>
<gene>
    <name evidence="2" type="ORF">JI741_27065</name>
</gene>
<evidence type="ECO:0000313" key="2">
    <source>
        <dbReference type="EMBL" id="MBL0744922.1"/>
    </source>
</evidence>
<organism evidence="2 3">
    <name type="scientific">Chryseolinea lacunae</name>
    <dbReference type="NCBI Taxonomy" id="2801331"/>
    <lineage>
        <taxon>Bacteria</taxon>
        <taxon>Pseudomonadati</taxon>
        <taxon>Bacteroidota</taxon>
        <taxon>Cytophagia</taxon>
        <taxon>Cytophagales</taxon>
        <taxon>Fulvivirgaceae</taxon>
        <taxon>Chryseolinea</taxon>
    </lineage>
</organism>
<sequence length="189" mass="21432">MSVETKRKFTQSEYLEAERKASVKSEFYKGEIFAMSGASFNHNVITTNFLVALSILLKNKSYRPFGSDMRLHIPANSLLTYPDISVVCGEIELLDSNFDTMLNPSFVAEVLSPSTRDYDTGGKFTLYRSISTLKEYWTVSSYDFGILKYVKQPDGDWLLSEINELGVVVKLNSLDIEIQTNDLYNGVKF</sequence>
<dbReference type="Pfam" id="PF05685">
    <property type="entry name" value="Uma2"/>
    <property type="match status" value="1"/>
</dbReference>
<dbReference type="GO" id="GO:0004519">
    <property type="term" value="F:endonuclease activity"/>
    <property type="evidence" value="ECO:0007669"/>
    <property type="project" value="UniProtKB-KW"/>
</dbReference>
<dbReference type="SUPFAM" id="SSF52980">
    <property type="entry name" value="Restriction endonuclease-like"/>
    <property type="match status" value="1"/>
</dbReference>
<dbReference type="CDD" id="cd06260">
    <property type="entry name" value="DUF820-like"/>
    <property type="match status" value="1"/>
</dbReference>
<keyword evidence="2" id="KW-0255">Endonuclease</keyword>
<keyword evidence="3" id="KW-1185">Reference proteome</keyword>
<reference evidence="2 3" key="1">
    <citation type="submission" date="2021-01" db="EMBL/GenBank/DDBJ databases">
        <title>Chryseolinea sp. Jin1 Genome sequencing and assembly.</title>
        <authorList>
            <person name="Kim I."/>
        </authorList>
    </citation>
    <scope>NUCLEOTIDE SEQUENCE [LARGE SCALE GENOMIC DNA]</scope>
    <source>
        <strain evidence="2 3">Jin1</strain>
    </source>
</reference>
<name>A0ABS1L1W0_9BACT</name>
<accession>A0ABS1L1W0</accession>
<dbReference type="InterPro" id="IPR011335">
    <property type="entry name" value="Restrct_endonuc-II-like"/>
</dbReference>
<dbReference type="PANTHER" id="PTHR36558">
    <property type="entry name" value="GLR1098 PROTEIN"/>
    <property type="match status" value="1"/>
</dbReference>
<evidence type="ECO:0000313" key="3">
    <source>
        <dbReference type="Proteomes" id="UP000613030"/>
    </source>
</evidence>
<feature type="domain" description="Putative restriction endonuclease" evidence="1">
    <location>
        <begin position="13"/>
        <end position="175"/>
    </location>
</feature>